<evidence type="ECO:0000313" key="2">
    <source>
        <dbReference type="Proteomes" id="UP001234297"/>
    </source>
</evidence>
<accession>A0ACC2LLN3</accession>
<organism evidence="1 2">
    <name type="scientific">Persea americana</name>
    <name type="common">Avocado</name>
    <dbReference type="NCBI Taxonomy" id="3435"/>
    <lineage>
        <taxon>Eukaryota</taxon>
        <taxon>Viridiplantae</taxon>
        <taxon>Streptophyta</taxon>
        <taxon>Embryophyta</taxon>
        <taxon>Tracheophyta</taxon>
        <taxon>Spermatophyta</taxon>
        <taxon>Magnoliopsida</taxon>
        <taxon>Magnoliidae</taxon>
        <taxon>Laurales</taxon>
        <taxon>Lauraceae</taxon>
        <taxon>Persea</taxon>
    </lineage>
</organism>
<gene>
    <name evidence="1" type="ORF">MRB53_027526</name>
</gene>
<evidence type="ECO:0000313" key="1">
    <source>
        <dbReference type="EMBL" id="KAJ8634190.1"/>
    </source>
</evidence>
<protein>
    <submittedName>
        <fullName evidence="1">Uncharacterized protein</fullName>
    </submittedName>
</protein>
<reference evidence="1 2" key="1">
    <citation type="journal article" date="2022" name="Hortic Res">
        <title>A haplotype resolved chromosomal level avocado genome allows analysis of novel avocado genes.</title>
        <authorList>
            <person name="Nath O."/>
            <person name="Fletcher S.J."/>
            <person name="Hayward A."/>
            <person name="Shaw L.M."/>
            <person name="Masouleh A.K."/>
            <person name="Furtado A."/>
            <person name="Henry R.J."/>
            <person name="Mitter N."/>
        </authorList>
    </citation>
    <scope>NUCLEOTIDE SEQUENCE [LARGE SCALE GENOMIC DNA]</scope>
    <source>
        <strain evidence="2">cv. Hass</strain>
    </source>
</reference>
<proteinExistence type="predicted"/>
<name>A0ACC2LLN3_PERAE</name>
<comment type="caution">
    <text evidence="1">The sequence shown here is derived from an EMBL/GenBank/DDBJ whole genome shotgun (WGS) entry which is preliminary data.</text>
</comment>
<dbReference type="Proteomes" id="UP001234297">
    <property type="component" value="Chromosome 8"/>
</dbReference>
<dbReference type="EMBL" id="CM056816">
    <property type="protein sequence ID" value="KAJ8634190.1"/>
    <property type="molecule type" value="Genomic_DNA"/>
</dbReference>
<keyword evidence="2" id="KW-1185">Reference proteome</keyword>
<sequence>MIVGQPHLIGFRNRIFPITAAATSSEEWHSANKSMKLKRQHPVELAIKIKSLSSCSGRKYSIRIGEGGDFTFTFAEAVVGGMREEKQEETGDGDGDGMAGNVSPRSLIVMDELGRATSADGFAIAWSCCEHLLALKSVHSMLVGSPI</sequence>